<proteinExistence type="predicted"/>
<feature type="domain" description="AAA+ ATPase" evidence="1">
    <location>
        <begin position="407"/>
        <end position="536"/>
    </location>
</feature>
<dbReference type="SUPFAM" id="SSF52540">
    <property type="entry name" value="P-loop containing nucleoside triphosphate hydrolases"/>
    <property type="match status" value="2"/>
</dbReference>
<dbReference type="InterPro" id="IPR003959">
    <property type="entry name" value="ATPase_AAA_core"/>
</dbReference>
<gene>
    <name evidence="2" type="ORF">CCC_01598</name>
</gene>
<dbReference type="Gene3D" id="3.40.50.300">
    <property type="entry name" value="P-loop containing nucleotide triphosphate hydrolases"/>
    <property type="match status" value="2"/>
</dbReference>
<comment type="caution">
    <text evidence="2">The sequence shown here is derived from an EMBL/GenBank/DDBJ whole genome shotgun (WGS) entry which is preliminary data.</text>
</comment>
<name>A0A0C2U5L1_PARME</name>
<dbReference type="InterPro" id="IPR003593">
    <property type="entry name" value="AAA+_ATPase"/>
</dbReference>
<feature type="domain" description="AAA+ ATPase" evidence="1">
    <location>
        <begin position="161"/>
        <end position="299"/>
    </location>
</feature>
<dbReference type="InterPro" id="IPR027417">
    <property type="entry name" value="P-loop_NTPase"/>
</dbReference>
<dbReference type="SMART" id="SM00382">
    <property type="entry name" value="AAA"/>
    <property type="match status" value="2"/>
</dbReference>
<evidence type="ECO:0000259" key="1">
    <source>
        <dbReference type="SMART" id="SM00382"/>
    </source>
</evidence>
<evidence type="ECO:0000313" key="3">
    <source>
        <dbReference type="Proteomes" id="UP000031971"/>
    </source>
</evidence>
<dbReference type="STRING" id="272627.CCC_01598"/>
<dbReference type="PANTHER" id="PTHR23077">
    <property type="entry name" value="AAA-FAMILY ATPASE"/>
    <property type="match status" value="1"/>
</dbReference>
<dbReference type="InterPro" id="IPR050168">
    <property type="entry name" value="AAA_ATPase_domain"/>
</dbReference>
<reference evidence="2 3" key="1">
    <citation type="submission" date="2015-01" db="EMBL/GenBank/DDBJ databases">
        <title>Genome Sequence of Magnetospirillum magnetotacticum Strain MS-1.</title>
        <authorList>
            <person name="Marinov G.K."/>
            <person name="Smalley M.D."/>
            <person name="DeSalvo G."/>
        </authorList>
    </citation>
    <scope>NUCLEOTIDE SEQUENCE [LARGE SCALE GENOMIC DNA]</scope>
    <source>
        <strain evidence="2 3">MS-1</strain>
    </source>
</reference>
<dbReference type="GO" id="GO:0005524">
    <property type="term" value="F:ATP binding"/>
    <property type="evidence" value="ECO:0007669"/>
    <property type="project" value="InterPro"/>
</dbReference>
<dbReference type="AlphaFoldDB" id="A0A0C2U5L1"/>
<dbReference type="GO" id="GO:0016887">
    <property type="term" value="F:ATP hydrolysis activity"/>
    <property type="evidence" value="ECO:0007669"/>
    <property type="project" value="InterPro"/>
</dbReference>
<dbReference type="Proteomes" id="UP000031971">
    <property type="component" value="Unassembled WGS sequence"/>
</dbReference>
<sequence length="607" mass="66972">MTPTYQAFDNNLKLLCAYFGLEDIERKILELSCYYRIFPMMKNLWDDINAMNSRGDNHLISLLLGITPIELEKWLSGNASLLRLGLLSNRMQFSAFSFSAVVADGLIEALMPPAITVEDFCSRLIGPATVPTCEWSDFDHLVAERDMAFRLLKGAIGRGVKGINVLVYGPPGTGKTEFCKVLGAKLGVRTYTVGEADGEGGEPDRSARLARLRLSQNLLGANCENLMLFDEMEDLLGGAGPGYHSLYRHRERRDYSKVYLNRLLEETPIPTLWTCNEVDGFDPSVLRRMTLAIEIRTPPQKVRERLWSATLKRHDLEIGPDKVRTLASQFSVPPAFAANAVRAAKLAGGSEDDLRLALRLSGKVMGGGMAPIPPQPHCDHEFALDLANADHPLDRLVQRLASIGPKRGVSLCLFGPPGTGKSAFARHLAMAMGLPVLQKRASDLFSKWVGQSEANIARAFAEAQELGAFLIFDEADSLLGERAGAQRSWEISQVNEMLTWMESHELPFACTTNLADRLDSASLRRFTFKIRFDPLTPEQIRTAFTVFFGIDAPAAVSRISPLTPGDFAVVRRKAELLDLLDDQGALLAALRSEAEGKPTYSKPIGFM</sequence>
<accession>A0A0C2U5L1</accession>
<protein>
    <submittedName>
        <fullName evidence="2">ATPases of the AAA+ class</fullName>
    </submittedName>
</protein>
<evidence type="ECO:0000313" key="2">
    <source>
        <dbReference type="EMBL" id="KIL96732.1"/>
    </source>
</evidence>
<organism evidence="2 3">
    <name type="scientific">Paramagnetospirillum magnetotacticum MS-1</name>
    <dbReference type="NCBI Taxonomy" id="272627"/>
    <lineage>
        <taxon>Bacteria</taxon>
        <taxon>Pseudomonadati</taxon>
        <taxon>Pseudomonadota</taxon>
        <taxon>Alphaproteobacteria</taxon>
        <taxon>Rhodospirillales</taxon>
        <taxon>Magnetospirillaceae</taxon>
        <taxon>Paramagnetospirillum</taxon>
    </lineage>
</organism>
<keyword evidence="3" id="KW-1185">Reference proteome</keyword>
<dbReference type="EMBL" id="JXSL01000035">
    <property type="protein sequence ID" value="KIL96732.1"/>
    <property type="molecule type" value="Genomic_DNA"/>
</dbReference>
<dbReference type="CDD" id="cd19481">
    <property type="entry name" value="RecA-like_protease"/>
    <property type="match status" value="1"/>
</dbReference>
<dbReference type="Pfam" id="PF00004">
    <property type="entry name" value="AAA"/>
    <property type="match status" value="2"/>
</dbReference>